<feature type="compositionally biased region" description="Acidic residues" evidence="1">
    <location>
        <begin position="68"/>
        <end position="77"/>
    </location>
</feature>
<keyword evidence="5" id="KW-1185">Reference proteome</keyword>
<protein>
    <recommendedName>
        <fullName evidence="6">DUF4378 domain-containing protein</fullName>
    </recommendedName>
</protein>
<sequence length="904" mass="102540">MGKRRQKPLIRRQDNSRIGCMAGLIRMFYSRHDANKLLLDRKQGSSRRHTFSGFPGRSHSRKNSKDLDEIDEYDDNMEGSSSSKPTTVKRLMEDELGKVKQLKIPNDEVQRILADLGHGACLDKSSTQNSKAKGNQNHSRSITMAAPSGSLDPTGSSCMKEAEENELEFALADFLGQIHGEHDDQPHKNCKNNGELCTELKVLIQTKIAELDNPRCTLAYEQTPQGEEKDTADGKHLCSSSETQPKKFRDALEMLSSDTELFLKLLQKPNSHILESVQRHQNRLIGTRLEPTKMADNTDSNKDTKSLNQHELATKTHGKESRHIFFWKKERSNRRQTAEGTSSSSQPVNKIVILKPNPRREIDHAVAVSSTQAPKLGATESSKFSIKEVRRRFRIVISEATKGRPSVSEDNLKKDQHCFKSSAFTIIKDTRQLAEQTSEGKSSSIVIKDFRSSNSSRQKKRNDGSTEINSSIITSSKDESVFYDEAKKHLTEILKDKRQTTKHPTLQISRSLVRMLSLPQSSTSSPRSSPRATDCIYLSPEETGIHAIYKSKREEFLKEESQSGEFSESVVCDPSEALHEQAVQERCCAKEESQKTTQEGAELDTLCTEEIDKLDCVEKNRNAWCTPAKQCTYKPSQDMVEEAEPGQVHVGTFPSSPENDFEKLECQEPTTPRPSAPIEQISQFSPDGNHEKQEQPSPVSVLDVFFHEDVDGTDTENMIECELHKDILRTQYTTGDGSDQGIFWDWEDKDLRLGYIKELLELSELCTNQNLEVWYLEDELISPCLFKELHQGNQIDDTKLLFDCICEAVTEIQDIYFRNPPCLSSLRHSIRAPPAGRNLISEIDKHVERHLHYQFPSTLDQLVNMDLEGGSWMDLRSESAEVTVVIWDCILDELLEEIVYDLWI</sequence>
<dbReference type="Proteomes" id="UP000604825">
    <property type="component" value="Unassembled WGS sequence"/>
</dbReference>
<evidence type="ECO:0000259" key="3">
    <source>
        <dbReference type="Pfam" id="PF14309"/>
    </source>
</evidence>
<gene>
    <name evidence="4" type="ORF">NCGR_LOCUS51</name>
</gene>
<feature type="domain" description="DUF4378" evidence="3">
    <location>
        <begin position="754"/>
        <end position="897"/>
    </location>
</feature>
<evidence type="ECO:0008006" key="6">
    <source>
        <dbReference type="Google" id="ProtNLM"/>
    </source>
</evidence>
<feature type="compositionally biased region" description="Polar residues" evidence="1">
    <location>
        <begin position="435"/>
        <end position="445"/>
    </location>
</feature>
<evidence type="ECO:0000313" key="4">
    <source>
        <dbReference type="EMBL" id="CAD6201556.1"/>
    </source>
</evidence>
<accession>A0A811M7L6</accession>
<feature type="region of interest" description="Disordered" evidence="1">
    <location>
        <begin position="648"/>
        <end position="698"/>
    </location>
</feature>
<name>A0A811M7L6_9POAL</name>
<dbReference type="Pfam" id="PF12552">
    <property type="entry name" value="DUF3741"/>
    <property type="match status" value="1"/>
</dbReference>
<dbReference type="AlphaFoldDB" id="A0A811M7L6"/>
<evidence type="ECO:0000259" key="2">
    <source>
        <dbReference type="Pfam" id="PF12552"/>
    </source>
</evidence>
<feature type="region of interest" description="Disordered" evidence="1">
    <location>
        <begin position="43"/>
        <end position="86"/>
    </location>
</feature>
<organism evidence="4 5">
    <name type="scientific">Miscanthus lutarioriparius</name>
    <dbReference type="NCBI Taxonomy" id="422564"/>
    <lineage>
        <taxon>Eukaryota</taxon>
        <taxon>Viridiplantae</taxon>
        <taxon>Streptophyta</taxon>
        <taxon>Embryophyta</taxon>
        <taxon>Tracheophyta</taxon>
        <taxon>Spermatophyta</taxon>
        <taxon>Magnoliopsida</taxon>
        <taxon>Liliopsida</taxon>
        <taxon>Poales</taxon>
        <taxon>Poaceae</taxon>
        <taxon>PACMAD clade</taxon>
        <taxon>Panicoideae</taxon>
        <taxon>Andropogonodae</taxon>
        <taxon>Andropogoneae</taxon>
        <taxon>Saccharinae</taxon>
        <taxon>Miscanthus</taxon>
    </lineage>
</organism>
<feature type="region of interest" description="Disordered" evidence="1">
    <location>
        <begin position="290"/>
        <end position="350"/>
    </location>
</feature>
<feature type="region of interest" description="Disordered" evidence="1">
    <location>
        <begin position="223"/>
        <end position="242"/>
    </location>
</feature>
<dbReference type="EMBL" id="CAJGYO010000001">
    <property type="protein sequence ID" value="CAD6201556.1"/>
    <property type="molecule type" value="Genomic_DNA"/>
</dbReference>
<feature type="region of interest" description="Disordered" evidence="1">
    <location>
        <begin position="124"/>
        <end position="157"/>
    </location>
</feature>
<comment type="caution">
    <text evidence="4">The sequence shown here is derived from an EMBL/GenBank/DDBJ whole genome shotgun (WGS) entry which is preliminary data.</text>
</comment>
<feature type="compositionally biased region" description="Polar residues" evidence="1">
    <location>
        <begin position="338"/>
        <end position="348"/>
    </location>
</feature>
<dbReference type="PANTHER" id="PTHR47857:SF2">
    <property type="entry name" value="EXPRESSED PROTEIN"/>
    <property type="match status" value="1"/>
</dbReference>
<feature type="compositionally biased region" description="Polar residues" evidence="1">
    <location>
        <begin position="124"/>
        <end position="142"/>
    </location>
</feature>
<dbReference type="InterPro" id="IPR022212">
    <property type="entry name" value="DUF3741"/>
</dbReference>
<evidence type="ECO:0000313" key="5">
    <source>
        <dbReference type="Proteomes" id="UP000604825"/>
    </source>
</evidence>
<dbReference type="InterPro" id="IPR025486">
    <property type="entry name" value="DUF4378"/>
</dbReference>
<dbReference type="Pfam" id="PF14309">
    <property type="entry name" value="DUF4378"/>
    <property type="match status" value="1"/>
</dbReference>
<feature type="compositionally biased region" description="Basic and acidic residues" evidence="1">
    <location>
        <begin position="312"/>
        <end position="330"/>
    </location>
</feature>
<dbReference type="PANTHER" id="PTHR47857">
    <property type="entry name" value="EXPRESSED PROTEIN-RELATED"/>
    <property type="match status" value="1"/>
</dbReference>
<feature type="domain" description="DUF3741" evidence="2">
    <location>
        <begin position="230"/>
        <end position="271"/>
    </location>
</feature>
<feature type="compositionally biased region" description="Basic and acidic residues" evidence="1">
    <location>
        <begin position="226"/>
        <end position="236"/>
    </location>
</feature>
<reference evidence="4" key="1">
    <citation type="submission" date="2020-10" db="EMBL/GenBank/DDBJ databases">
        <authorList>
            <person name="Han B."/>
            <person name="Lu T."/>
            <person name="Zhao Q."/>
            <person name="Huang X."/>
            <person name="Zhao Y."/>
        </authorList>
    </citation>
    <scope>NUCLEOTIDE SEQUENCE</scope>
</reference>
<evidence type="ECO:0000256" key="1">
    <source>
        <dbReference type="SAM" id="MobiDB-lite"/>
    </source>
</evidence>
<feature type="region of interest" description="Disordered" evidence="1">
    <location>
        <begin position="435"/>
        <end position="471"/>
    </location>
</feature>
<proteinExistence type="predicted"/>
<dbReference type="OrthoDB" id="770239at2759"/>